<organism evidence="4 5">
    <name type="scientific">Pusillibacter faecalis</name>
    <dbReference type="NCBI Taxonomy" id="2714358"/>
    <lineage>
        <taxon>Bacteria</taxon>
        <taxon>Bacillati</taxon>
        <taxon>Bacillota</taxon>
        <taxon>Clostridia</taxon>
        <taxon>Eubacteriales</taxon>
        <taxon>Oscillospiraceae</taxon>
        <taxon>Pusillibacter</taxon>
    </lineage>
</organism>
<protein>
    <submittedName>
        <fullName evidence="4">Lysine decarboxylase</fullName>
    </submittedName>
</protein>
<sequence length="445" mass="47782">MNTPIADFVRRYAASDAVRFHMPGHKGRPFLGCEPWDITEIAGADALYEAEGIIAESEKNAGALFGSRRTCYATEGASQCIRAMLYLAVTAGKSRTVVAARNIHRAFISAAALLDLEVVWLWPEESRSLCGCPISEKNLEQTLSALPEPPAAVYLTSPDYLGGMADISALAPICHRHGVPLLVDNAHGAYLRFLHPSCHPLDLGADLCCDSAHKTLPSLTGGAYLHVSKTAPEALAGRMKEAMALFGSTSPSYLILESLDLCNRYLAEDYPARLAETVERLAALRTKLAEAGWRTELSDPLRLTVSAPQGIAGWDLAARLRRSGVECEYADPDFLVLMATPENAPEDGARLLQALGTSWAPAADHPPLPLARGERVCSIRQAMFSSREIVPAAEALGRICGAPIVGCPPAVPVAVSGERITPEALALFIYYGMNTVEVLEEKPPV</sequence>
<dbReference type="InterPro" id="IPR000310">
    <property type="entry name" value="Orn/Lys/Arg_deCO2ase_major_dom"/>
</dbReference>
<dbReference type="InterPro" id="IPR036633">
    <property type="entry name" value="Prn/Lys/Arg_de-COase_C_sf"/>
</dbReference>
<dbReference type="Proteomes" id="UP000679848">
    <property type="component" value="Chromosome"/>
</dbReference>
<gene>
    <name evidence="4" type="ORF">MM59RIKEN_29050</name>
</gene>
<dbReference type="EMBL" id="AP023420">
    <property type="protein sequence ID" value="BCK85586.1"/>
    <property type="molecule type" value="Genomic_DNA"/>
</dbReference>
<keyword evidence="5" id="KW-1185">Reference proteome</keyword>
<evidence type="ECO:0000313" key="5">
    <source>
        <dbReference type="Proteomes" id="UP000679848"/>
    </source>
</evidence>
<keyword evidence="2" id="KW-0663">Pyridoxal phosphate</keyword>
<dbReference type="InterPro" id="IPR015424">
    <property type="entry name" value="PyrdxlP-dep_Trfase"/>
</dbReference>
<evidence type="ECO:0000313" key="4">
    <source>
        <dbReference type="EMBL" id="BCK85586.1"/>
    </source>
</evidence>
<reference evidence="4" key="1">
    <citation type="submission" date="2020-09" db="EMBL/GenBank/DDBJ databases">
        <title>New species isolated from human feces.</title>
        <authorList>
            <person name="Kitahara M."/>
            <person name="Shigeno Y."/>
            <person name="Shime M."/>
            <person name="Matsumoto Y."/>
            <person name="Nakamura S."/>
            <person name="Motooka D."/>
            <person name="Fukuoka S."/>
            <person name="Nishikawa H."/>
            <person name="Benno Y."/>
        </authorList>
    </citation>
    <scope>NUCLEOTIDE SEQUENCE</scope>
    <source>
        <strain evidence="4">MM59</strain>
    </source>
</reference>
<dbReference type="RefSeq" id="WP_213543614.1">
    <property type="nucleotide sequence ID" value="NZ_AP023420.1"/>
</dbReference>
<dbReference type="GO" id="GO:0003824">
    <property type="term" value="F:catalytic activity"/>
    <property type="evidence" value="ECO:0007669"/>
    <property type="project" value="InterPro"/>
</dbReference>
<evidence type="ECO:0000259" key="3">
    <source>
        <dbReference type="Pfam" id="PF01276"/>
    </source>
</evidence>
<dbReference type="PANTHER" id="PTHR43277">
    <property type="entry name" value="ARGININE DECARBOXYLASE"/>
    <property type="match status" value="1"/>
</dbReference>
<comment type="cofactor">
    <cofactor evidence="1">
        <name>pyridoxal 5'-phosphate</name>
        <dbReference type="ChEBI" id="CHEBI:597326"/>
    </cofactor>
</comment>
<dbReference type="InterPro" id="IPR052357">
    <property type="entry name" value="Orn_Lys_Arg_decarboxylase-I"/>
</dbReference>
<name>A0A810QIB1_9FIRM</name>
<accession>A0A810QIB1</accession>
<proteinExistence type="predicted"/>
<dbReference type="Gene3D" id="3.40.640.10">
    <property type="entry name" value="Type I PLP-dependent aspartate aminotransferase-like (Major domain)"/>
    <property type="match status" value="1"/>
</dbReference>
<dbReference type="KEGG" id="pfaa:MM59RIKEN_29050"/>
<evidence type="ECO:0000256" key="2">
    <source>
        <dbReference type="ARBA" id="ARBA00022898"/>
    </source>
</evidence>
<dbReference type="AlphaFoldDB" id="A0A810QIB1"/>
<dbReference type="InterPro" id="IPR015421">
    <property type="entry name" value="PyrdxlP-dep_Trfase_major"/>
</dbReference>
<dbReference type="Gene3D" id="3.90.100.10">
    <property type="entry name" value="Orn/Lys/Arg decarboxylase, C-terminal domain"/>
    <property type="match status" value="1"/>
</dbReference>
<dbReference type="SUPFAM" id="SSF55904">
    <property type="entry name" value="Ornithine decarboxylase C-terminal domain"/>
    <property type="match status" value="1"/>
</dbReference>
<evidence type="ECO:0000256" key="1">
    <source>
        <dbReference type="ARBA" id="ARBA00001933"/>
    </source>
</evidence>
<dbReference type="Pfam" id="PF01276">
    <property type="entry name" value="OKR_DC_1"/>
    <property type="match status" value="1"/>
</dbReference>
<dbReference type="PANTHER" id="PTHR43277:SF4">
    <property type="entry name" value="ARGININE DECARBOXYLASE"/>
    <property type="match status" value="1"/>
</dbReference>
<dbReference type="SUPFAM" id="SSF53383">
    <property type="entry name" value="PLP-dependent transferases"/>
    <property type="match status" value="1"/>
</dbReference>
<feature type="domain" description="Orn/Lys/Arg decarboxylases family 1 pyridoxal-P attachment site" evidence="3">
    <location>
        <begin position="3"/>
        <end position="293"/>
    </location>
</feature>